<evidence type="ECO:0000313" key="2">
    <source>
        <dbReference type="Proteomes" id="UP000683360"/>
    </source>
</evidence>
<dbReference type="Proteomes" id="UP000683360">
    <property type="component" value="Unassembled WGS sequence"/>
</dbReference>
<name>A0A8S3T4F2_MYTED</name>
<reference evidence="1" key="1">
    <citation type="submission" date="2021-03" db="EMBL/GenBank/DDBJ databases">
        <authorList>
            <person name="Bekaert M."/>
        </authorList>
    </citation>
    <scope>NUCLEOTIDE SEQUENCE</scope>
</reference>
<keyword evidence="2" id="KW-1185">Reference proteome</keyword>
<organism evidence="1 2">
    <name type="scientific">Mytilus edulis</name>
    <name type="common">Blue mussel</name>
    <dbReference type="NCBI Taxonomy" id="6550"/>
    <lineage>
        <taxon>Eukaryota</taxon>
        <taxon>Metazoa</taxon>
        <taxon>Spiralia</taxon>
        <taxon>Lophotrochozoa</taxon>
        <taxon>Mollusca</taxon>
        <taxon>Bivalvia</taxon>
        <taxon>Autobranchia</taxon>
        <taxon>Pteriomorphia</taxon>
        <taxon>Mytilida</taxon>
        <taxon>Mytiloidea</taxon>
        <taxon>Mytilidae</taxon>
        <taxon>Mytilinae</taxon>
        <taxon>Mytilus</taxon>
    </lineage>
</organism>
<proteinExistence type="predicted"/>
<dbReference type="EMBL" id="CAJPWZ010001856">
    <property type="protein sequence ID" value="CAG2225731.1"/>
    <property type="molecule type" value="Genomic_DNA"/>
</dbReference>
<accession>A0A8S3T4F2</accession>
<evidence type="ECO:0000313" key="1">
    <source>
        <dbReference type="EMBL" id="CAG2225731.1"/>
    </source>
</evidence>
<protein>
    <submittedName>
        <fullName evidence="1">Uncharacterized protein</fullName>
    </submittedName>
</protein>
<sequence length="566" mass="64896">MNELVKLKIKFILCLLIDFSTEKMFTLTPEEFRICLERSEYRPSDVSVRVIGLNDHSTMVVTRALIRQSTYSDKDVDIENGINIYNGMCELNIESGEWITHEKNYIKYLMNAVTRRNEDSSDQFSKMIFVVLNSGSNEERASQDVSELLQTMTDIADNTNKCDFVIIDNELEFTLEDLYTDKIMKLTRHISSIACKTIESREPVPATWLSLQEVIFSTRKNSAEIISQKGVVELCINQAKHITMPTKSDVEKFLKYQTSNGNLLSLPSDGALNNLCVDISILYKLDIFFNHVSIMLSNDKYECAPLYEKLLLVSEGHVDKSITKCYISANDPLFRITCSLCLASTNSFRLQSGSHHIELFLSSYMKELAPDGLALQFRKFDQSACLAYRLRNCIQVSLIFKQLACALFDVFPFKRIHGKPIVFKNFVAFTIDPLYCLSISKDADRIILHVTRNTSDNQTQCSSKAEICSSIYEQTAYTIKQIINVFTTKSDLKREEFSVEFETCNRTPPCFVASTKLQQIDSYTCTKHGTFVDPQEILSVWNLTLQVHYTCVKYSQRNLFLNSYRF</sequence>
<gene>
    <name evidence="1" type="ORF">MEDL_38793</name>
</gene>
<dbReference type="OrthoDB" id="6117742at2759"/>
<dbReference type="AlphaFoldDB" id="A0A8S3T4F2"/>
<comment type="caution">
    <text evidence="1">The sequence shown here is derived from an EMBL/GenBank/DDBJ whole genome shotgun (WGS) entry which is preliminary data.</text>
</comment>